<keyword evidence="1" id="KW-1133">Transmembrane helix</keyword>
<evidence type="ECO:0000256" key="1">
    <source>
        <dbReference type="SAM" id="Phobius"/>
    </source>
</evidence>
<proteinExistence type="predicted"/>
<keyword evidence="1" id="KW-0472">Membrane</keyword>
<reference evidence="2" key="1">
    <citation type="submission" date="2019-08" db="EMBL/GenBank/DDBJ databases">
        <authorList>
            <person name="Kucharzyk K."/>
            <person name="Murdoch R.W."/>
            <person name="Higgins S."/>
            <person name="Loffler F."/>
        </authorList>
    </citation>
    <scope>NUCLEOTIDE SEQUENCE</scope>
</reference>
<comment type="caution">
    <text evidence="2">The sequence shown here is derived from an EMBL/GenBank/DDBJ whole genome shotgun (WGS) entry which is preliminary data.</text>
</comment>
<feature type="transmembrane region" description="Helical" evidence="1">
    <location>
        <begin position="31"/>
        <end position="49"/>
    </location>
</feature>
<name>A0A644TAB8_9ZZZZ</name>
<gene>
    <name evidence="2" type="ORF">SDC9_09527</name>
</gene>
<organism evidence="2">
    <name type="scientific">bioreactor metagenome</name>
    <dbReference type="NCBI Taxonomy" id="1076179"/>
    <lineage>
        <taxon>unclassified sequences</taxon>
        <taxon>metagenomes</taxon>
        <taxon>ecological metagenomes</taxon>
    </lineage>
</organism>
<dbReference type="EMBL" id="VSSQ01000023">
    <property type="protein sequence ID" value="MPL63885.1"/>
    <property type="molecule type" value="Genomic_DNA"/>
</dbReference>
<keyword evidence="1" id="KW-0812">Transmembrane</keyword>
<accession>A0A644TAB8</accession>
<evidence type="ECO:0000313" key="2">
    <source>
        <dbReference type="EMBL" id="MPL63885.1"/>
    </source>
</evidence>
<sequence length="209" mass="23827">MKKKLKKLYLDKCSSGLLFPKSFLNASSIKIFYVFIYFLSIGFSTQMSAQESIITGLENIHISEGATIITEHTDNKITVITSSSTKTYSQEEKFLITKIDVNQNKKKVYTKKNIAKKAKGNSLKKFENIKNSALFCNTNSESSSSFEITIILQKQCTKRSNNGNESLLKPENSWKIALVNYQTKENILYLFYLSKNVDDFLFARPPPQI</sequence>
<protein>
    <submittedName>
        <fullName evidence="2">Uncharacterized protein</fullName>
    </submittedName>
</protein>
<dbReference type="AlphaFoldDB" id="A0A644TAB8"/>